<dbReference type="Pfam" id="PF21302">
    <property type="entry name" value="Zn_ribbon_RlmA"/>
    <property type="match status" value="1"/>
</dbReference>
<comment type="caution">
    <text evidence="3">The sequence shown here is derived from an EMBL/GenBank/DDBJ whole genome shotgun (WGS) entry which is preliminary data.</text>
</comment>
<dbReference type="RefSeq" id="WP_388038032.1">
    <property type="nucleotide sequence ID" value="NZ_JBHUEK010000017.1"/>
</dbReference>
<dbReference type="Gene3D" id="3.40.50.150">
    <property type="entry name" value="Vaccinia Virus protein VP39"/>
    <property type="match status" value="1"/>
</dbReference>
<evidence type="ECO:0000259" key="1">
    <source>
        <dbReference type="Pfam" id="PF13649"/>
    </source>
</evidence>
<organism evidence="3 4">
    <name type="scientific">Fredinandcohnia salidurans</name>
    <dbReference type="NCBI Taxonomy" id="2595041"/>
    <lineage>
        <taxon>Bacteria</taxon>
        <taxon>Bacillati</taxon>
        <taxon>Bacillota</taxon>
        <taxon>Bacilli</taxon>
        <taxon>Bacillales</taxon>
        <taxon>Bacillaceae</taxon>
        <taxon>Fredinandcohnia</taxon>
    </lineage>
</organism>
<dbReference type="InterPro" id="IPR016718">
    <property type="entry name" value="rRNA_m1G-MeTrfase_A_prd"/>
</dbReference>
<dbReference type="InterPro" id="IPR048647">
    <property type="entry name" value="RlmA_N"/>
</dbReference>
<sequence length="302" mass="34410">MNNKTKSAKGFSESSEAFRCPHCKGSLKVVDFKRLICINKHNFDFAKQGYVNLMTRSSNSHYDKSLFDARQKIIMDSELYAPLHQVISNVIKTQMNPSNFPFFILDAGCGEGSHLHKILNECKTPTLKGVGLDISKDGIISAAKKYNEPIWIVGDLANSPLADQSFHVVLNILSPSNYKEFKRIIVPDGLVIKVVPRTNYLKELRTALYGDTNRKTYKNDETVGLFKKHFDLKEVINVCYQRHMDHHELEHLVQMTPLSWSSNKADVESFINRVSKITVDLDILVGINKRLLDLEKLNNKNK</sequence>
<feature type="domain" description="Methyltransferase" evidence="1">
    <location>
        <begin position="104"/>
        <end position="173"/>
    </location>
</feature>
<accession>A0ABW4MNH2</accession>
<name>A0ABW4MNH2_9BACI</name>
<dbReference type="InterPro" id="IPR029063">
    <property type="entry name" value="SAM-dependent_MTases_sf"/>
</dbReference>
<dbReference type="GO" id="GO:0032259">
    <property type="term" value="P:methylation"/>
    <property type="evidence" value="ECO:0007669"/>
    <property type="project" value="UniProtKB-KW"/>
</dbReference>
<keyword evidence="3" id="KW-0808">Transferase</keyword>
<keyword evidence="3" id="KW-0489">Methyltransferase</keyword>
<dbReference type="SUPFAM" id="SSF53335">
    <property type="entry name" value="S-adenosyl-L-methionine-dependent methyltransferases"/>
    <property type="match status" value="1"/>
</dbReference>
<evidence type="ECO:0000259" key="2">
    <source>
        <dbReference type="Pfam" id="PF21302"/>
    </source>
</evidence>
<protein>
    <submittedName>
        <fullName evidence="3">RNA methyltransferase</fullName>
    </submittedName>
</protein>
<dbReference type="Pfam" id="PF13649">
    <property type="entry name" value="Methyltransf_25"/>
    <property type="match status" value="1"/>
</dbReference>
<gene>
    <name evidence="3" type="ORF">ACFSFW_10845</name>
</gene>
<evidence type="ECO:0000313" key="4">
    <source>
        <dbReference type="Proteomes" id="UP001597227"/>
    </source>
</evidence>
<feature type="domain" description="23S rRNA (guanine(745)-N(1))-methyltransferase N-terminal" evidence="2">
    <location>
        <begin position="18"/>
        <end position="54"/>
    </location>
</feature>
<dbReference type="Proteomes" id="UP001597227">
    <property type="component" value="Unassembled WGS sequence"/>
</dbReference>
<dbReference type="PIRSF" id="PIRSF018249">
    <property type="entry name" value="MyrA_prd"/>
    <property type="match status" value="1"/>
</dbReference>
<dbReference type="GO" id="GO:0008168">
    <property type="term" value="F:methyltransferase activity"/>
    <property type="evidence" value="ECO:0007669"/>
    <property type="project" value="UniProtKB-KW"/>
</dbReference>
<dbReference type="InterPro" id="IPR041698">
    <property type="entry name" value="Methyltransf_25"/>
</dbReference>
<reference evidence="4" key="1">
    <citation type="journal article" date="2019" name="Int. J. Syst. Evol. Microbiol.">
        <title>The Global Catalogue of Microorganisms (GCM) 10K type strain sequencing project: providing services to taxonomists for standard genome sequencing and annotation.</title>
        <authorList>
            <consortium name="The Broad Institute Genomics Platform"/>
            <consortium name="The Broad Institute Genome Sequencing Center for Infectious Disease"/>
            <person name="Wu L."/>
            <person name="Ma J."/>
        </authorList>
    </citation>
    <scope>NUCLEOTIDE SEQUENCE [LARGE SCALE GENOMIC DNA]</scope>
    <source>
        <strain evidence="4">CCUG 15531</strain>
    </source>
</reference>
<keyword evidence="4" id="KW-1185">Reference proteome</keyword>
<proteinExistence type="predicted"/>
<evidence type="ECO:0000313" key="3">
    <source>
        <dbReference type="EMBL" id="MFD1779166.1"/>
    </source>
</evidence>
<dbReference type="EMBL" id="JBHUEK010000017">
    <property type="protein sequence ID" value="MFD1779166.1"/>
    <property type="molecule type" value="Genomic_DNA"/>
</dbReference>
<dbReference type="CDD" id="cd02440">
    <property type="entry name" value="AdoMet_MTases"/>
    <property type="match status" value="1"/>
</dbReference>